<accession>A0ABT3KUT3</accession>
<name>A0ABT3KUT3_9BURK</name>
<feature type="transmembrane region" description="Helical" evidence="1">
    <location>
        <begin position="35"/>
        <end position="55"/>
    </location>
</feature>
<gene>
    <name evidence="2" type="ORF">D5039_11015</name>
</gene>
<evidence type="ECO:0000256" key="1">
    <source>
        <dbReference type="SAM" id="Phobius"/>
    </source>
</evidence>
<keyword evidence="1" id="KW-0812">Transmembrane</keyword>
<reference evidence="3" key="1">
    <citation type="submission" date="2023-07" db="EMBL/GenBank/DDBJ databases">
        <title>Verminephrobacter genomes.</title>
        <authorList>
            <person name="Lund M.B."/>
        </authorList>
    </citation>
    <scope>NUCLEOTIDE SEQUENCE [LARGE SCALE GENOMIC DNA]</scope>
    <source>
        <strain evidence="3">AtM5-05</strain>
    </source>
</reference>
<feature type="transmembrane region" description="Helical" evidence="1">
    <location>
        <begin position="180"/>
        <end position="201"/>
    </location>
</feature>
<organism evidence="2 3">
    <name type="scientific">Verminephrobacter aporrectodeae subsp. tuberculatae</name>
    <dbReference type="NCBI Taxonomy" id="1110392"/>
    <lineage>
        <taxon>Bacteria</taxon>
        <taxon>Pseudomonadati</taxon>
        <taxon>Pseudomonadota</taxon>
        <taxon>Betaproteobacteria</taxon>
        <taxon>Burkholderiales</taxon>
        <taxon>Comamonadaceae</taxon>
        <taxon>Verminephrobacter</taxon>
    </lineage>
</organism>
<feature type="transmembrane region" description="Helical" evidence="1">
    <location>
        <begin position="146"/>
        <end position="168"/>
    </location>
</feature>
<dbReference type="EMBL" id="QZCW01000002">
    <property type="protein sequence ID" value="MCW5321664.1"/>
    <property type="molecule type" value="Genomic_DNA"/>
</dbReference>
<feature type="transmembrane region" description="Helical" evidence="1">
    <location>
        <begin position="115"/>
        <end position="134"/>
    </location>
</feature>
<proteinExistence type="predicted"/>
<feature type="transmembrane region" description="Helical" evidence="1">
    <location>
        <begin position="213"/>
        <end position="237"/>
    </location>
</feature>
<feature type="transmembrane region" description="Helical" evidence="1">
    <location>
        <begin position="271"/>
        <end position="289"/>
    </location>
</feature>
<keyword evidence="1" id="KW-1133">Transmembrane helix</keyword>
<feature type="transmembrane region" description="Helical" evidence="1">
    <location>
        <begin position="67"/>
        <end position="85"/>
    </location>
</feature>
<evidence type="ECO:0000313" key="3">
    <source>
        <dbReference type="Proteomes" id="UP001208935"/>
    </source>
</evidence>
<dbReference type="Proteomes" id="UP001208935">
    <property type="component" value="Unassembled WGS sequence"/>
</dbReference>
<protein>
    <recommendedName>
        <fullName evidence="4">EamA-like transporter family protein</fullName>
    </recommendedName>
</protein>
<comment type="caution">
    <text evidence="2">The sequence shown here is derived from an EMBL/GenBank/DDBJ whole genome shotgun (WGS) entry which is preliminary data.</text>
</comment>
<evidence type="ECO:0008006" key="4">
    <source>
        <dbReference type="Google" id="ProtNLM"/>
    </source>
</evidence>
<feature type="transmembrane region" description="Helical" evidence="1">
    <location>
        <begin position="243"/>
        <end position="264"/>
    </location>
</feature>
<evidence type="ECO:0000313" key="2">
    <source>
        <dbReference type="EMBL" id="MCW5321664.1"/>
    </source>
</evidence>
<keyword evidence="3" id="KW-1185">Reference proteome</keyword>
<sequence>MLLAFVSSLGRAGINIVDRYQIGLRRLSILNLNLWNNVVPAVAMYCAMALFFNAGSELIHMVFDWRTAAFSGLAQLVAYSFSYAFRNLSVNQVTVAGKFADVFIPLGIFWATNHWSWGTYAFAVATTFVCLPMLWLSGPNRKGGKLLASGGVICVALTLQASLSPTLFGATSTSSASATLVFATAVMMWRALWSLVPILVTRPASGDAPSVRLLLNPLFFVRALLTVTTQVTFIFAVGSPASAIAWPILNATGIISMVLSALFLRERGARSEYVVVCALGAITLLRFLTLS</sequence>
<keyword evidence="1" id="KW-0472">Membrane</keyword>